<evidence type="ECO:0000313" key="3">
    <source>
        <dbReference type="Proteomes" id="UP000325579"/>
    </source>
</evidence>
<dbReference type="GeneID" id="43667484"/>
<evidence type="ECO:0000313" key="2">
    <source>
        <dbReference type="EMBL" id="KAE8401045.1"/>
    </source>
</evidence>
<feature type="region of interest" description="Disordered" evidence="1">
    <location>
        <begin position="100"/>
        <end position="126"/>
    </location>
</feature>
<organism evidence="2 3">
    <name type="scientific">Aspergillus pseudonomiae</name>
    <dbReference type="NCBI Taxonomy" id="1506151"/>
    <lineage>
        <taxon>Eukaryota</taxon>
        <taxon>Fungi</taxon>
        <taxon>Dikarya</taxon>
        <taxon>Ascomycota</taxon>
        <taxon>Pezizomycotina</taxon>
        <taxon>Eurotiomycetes</taxon>
        <taxon>Eurotiomycetidae</taxon>
        <taxon>Eurotiales</taxon>
        <taxon>Aspergillaceae</taxon>
        <taxon>Aspergillus</taxon>
        <taxon>Aspergillus subgen. Circumdati</taxon>
    </lineage>
</organism>
<dbReference type="EMBL" id="ML736806">
    <property type="protein sequence ID" value="KAE8401045.1"/>
    <property type="molecule type" value="Genomic_DNA"/>
</dbReference>
<proteinExistence type="predicted"/>
<reference evidence="2 3" key="1">
    <citation type="submission" date="2019-04" db="EMBL/GenBank/DDBJ databases">
        <authorList>
            <consortium name="DOE Joint Genome Institute"/>
            <person name="Mondo S."/>
            <person name="Kjaerbolling I."/>
            <person name="Vesth T."/>
            <person name="Frisvad J.C."/>
            <person name="Nybo J.L."/>
            <person name="Theobald S."/>
            <person name="Kildgaard S."/>
            <person name="Isbrandt T."/>
            <person name="Kuo A."/>
            <person name="Sato A."/>
            <person name="Lyhne E.K."/>
            <person name="Kogle M.E."/>
            <person name="Wiebenga A."/>
            <person name="Kun R.S."/>
            <person name="Lubbers R.J."/>
            <person name="Makela M.R."/>
            <person name="Barry K."/>
            <person name="Chovatia M."/>
            <person name="Clum A."/>
            <person name="Daum C."/>
            <person name="Haridas S."/>
            <person name="He G."/>
            <person name="LaButti K."/>
            <person name="Lipzen A."/>
            <person name="Riley R."/>
            <person name="Salamov A."/>
            <person name="Simmons B.A."/>
            <person name="Magnuson J.K."/>
            <person name="Henrissat B."/>
            <person name="Mortensen U.H."/>
            <person name="Larsen T.O."/>
            <person name="Devries R.P."/>
            <person name="Grigoriev I.V."/>
            <person name="Machida M."/>
            <person name="Baker S.E."/>
            <person name="Andersen M.R."/>
            <person name="Cantor M.N."/>
            <person name="Hua S.X."/>
        </authorList>
    </citation>
    <scope>NUCLEOTIDE SEQUENCE [LARGE SCALE GENOMIC DNA]</scope>
    <source>
        <strain evidence="2 3">CBS 119388</strain>
    </source>
</reference>
<evidence type="ECO:0000256" key="1">
    <source>
        <dbReference type="SAM" id="MobiDB-lite"/>
    </source>
</evidence>
<dbReference type="RefSeq" id="XP_031938364.1">
    <property type="nucleotide sequence ID" value="XM_032082793.1"/>
</dbReference>
<sequence length="126" mass="13795">MLNCINKVCNFALLKRQLIRYGKSEKQISAIYVANLICLSPLLRKLIGMKVFQSNSKHYRQHGAHLIKESAGASVSRNYDQLAVTTIVLNHTSLFKQAREGGGSKALYPKGQRDASDSGGSEQTGG</sequence>
<dbReference type="Proteomes" id="UP000325579">
    <property type="component" value="Unassembled WGS sequence"/>
</dbReference>
<name>A0A5N7D3R6_9EURO</name>
<protein>
    <submittedName>
        <fullName evidence="2">Uncharacterized protein</fullName>
    </submittedName>
</protein>
<dbReference type="AlphaFoldDB" id="A0A5N7D3R6"/>
<gene>
    <name evidence="2" type="ORF">BDV37DRAFT_256040</name>
</gene>
<keyword evidence="3" id="KW-1185">Reference proteome</keyword>
<accession>A0A5N7D3R6</accession>